<dbReference type="OrthoDB" id="2690420at2759"/>
<accession>A0A9P6ZZE6</accession>
<comment type="caution">
    <text evidence="2">The sequence shown here is derived from an EMBL/GenBank/DDBJ whole genome shotgun (WGS) entry which is preliminary data.</text>
</comment>
<dbReference type="Proteomes" id="UP000714275">
    <property type="component" value="Unassembled WGS sequence"/>
</dbReference>
<reference evidence="2" key="1">
    <citation type="journal article" date="2020" name="New Phytol.">
        <title>Comparative genomics reveals dynamic genome evolution in host specialist ectomycorrhizal fungi.</title>
        <authorList>
            <person name="Lofgren L.A."/>
            <person name="Nguyen N.H."/>
            <person name="Vilgalys R."/>
            <person name="Ruytinx J."/>
            <person name="Liao H.L."/>
            <person name="Branco S."/>
            <person name="Kuo A."/>
            <person name="LaButti K."/>
            <person name="Lipzen A."/>
            <person name="Andreopoulos W."/>
            <person name="Pangilinan J."/>
            <person name="Riley R."/>
            <person name="Hundley H."/>
            <person name="Na H."/>
            <person name="Barry K."/>
            <person name="Grigoriev I.V."/>
            <person name="Stajich J.E."/>
            <person name="Kennedy P.G."/>
        </authorList>
    </citation>
    <scope>NUCLEOTIDE SEQUENCE</scope>
    <source>
        <strain evidence="2">DOB743</strain>
    </source>
</reference>
<organism evidence="2 3">
    <name type="scientific">Suillus placidus</name>
    <dbReference type="NCBI Taxonomy" id="48579"/>
    <lineage>
        <taxon>Eukaryota</taxon>
        <taxon>Fungi</taxon>
        <taxon>Dikarya</taxon>
        <taxon>Basidiomycota</taxon>
        <taxon>Agaricomycotina</taxon>
        <taxon>Agaricomycetes</taxon>
        <taxon>Agaricomycetidae</taxon>
        <taxon>Boletales</taxon>
        <taxon>Suillineae</taxon>
        <taxon>Suillaceae</taxon>
        <taxon>Suillus</taxon>
    </lineage>
</organism>
<protein>
    <submittedName>
        <fullName evidence="2">Uncharacterized protein</fullName>
    </submittedName>
</protein>
<dbReference type="AlphaFoldDB" id="A0A9P6ZZE6"/>
<proteinExistence type="predicted"/>
<feature type="compositionally biased region" description="Polar residues" evidence="1">
    <location>
        <begin position="1"/>
        <end position="11"/>
    </location>
</feature>
<name>A0A9P6ZZE6_9AGAM</name>
<keyword evidence="3" id="KW-1185">Reference proteome</keyword>
<evidence type="ECO:0000256" key="1">
    <source>
        <dbReference type="SAM" id="MobiDB-lite"/>
    </source>
</evidence>
<sequence>MASSKRSTQQRKAAVATTDVETGPPAVPSDDEVEVAKTPLYISLLGCALSHGALTVDACSYDNIPEENNPRPLRRQMGDKAEYWVNGVGELLHLKFMARLDYRGQYSCLGPYFNLFDSGVSALQP</sequence>
<gene>
    <name evidence="2" type="ORF">EV702DRAFT_1195340</name>
</gene>
<feature type="region of interest" description="Disordered" evidence="1">
    <location>
        <begin position="1"/>
        <end position="31"/>
    </location>
</feature>
<evidence type="ECO:0000313" key="2">
    <source>
        <dbReference type="EMBL" id="KAG1779376.1"/>
    </source>
</evidence>
<dbReference type="EMBL" id="JABBWD010000012">
    <property type="protein sequence ID" value="KAG1779376.1"/>
    <property type="molecule type" value="Genomic_DNA"/>
</dbReference>
<evidence type="ECO:0000313" key="3">
    <source>
        <dbReference type="Proteomes" id="UP000714275"/>
    </source>
</evidence>